<organism evidence="1">
    <name type="scientific">Notodromas monacha</name>
    <dbReference type="NCBI Taxonomy" id="399045"/>
    <lineage>
        <taxon>Eukaryota</taxon>
        <taxon>Metazoa</taxon>
        <taxon>Ecdysozoa</taxon>
        <taxon>Arthropoda</taxon>
        <taxon>Crustacea</taxon>
        <taxon>Oligostraca</taxon>
        <taxon>Ostracoda</taxon>
        <taxon>Podocopa</taxon>
        <taxon>Podocopida</taxon>
        <taxon>Cypridocopina</taxon>
        <taxon>Cypridoidea</taxon>
        <taxon>Cyprididae</taxon>
        <taxon>Notodromas</taxon>
    </lineage>
</organism>
<accession>A0A7R9BXU9</accession>
<gene>
    <name evidence="1" type="ORF">NMOB1V02_LOCUS11194</name>
</gene>
<proteinExistence type="predicted"/>
<evidence type="ECO:0000313" key="1">
    <source>
        <dbReference type="EMBL" id="CAD7283580.1"/>
    </source>
</evidence>
<dbReference type="EMBL" id="OA887705">
    <property type="protein sequence ID" value="CAD7283580.1"/>
    <property type="molecule type" value="Genomic_DNA"/>
</dbReference>
<dbReference type="Proteomes" id="UP000678499">
    <property type="component" value="Unassembled WGS sequence"/>
</dbReference>
<evidence type="ECO:0000313" key="2">
    <source>
        <dbReference type="Proteomes" id="UP000678499"/>
    </source>
</evidence>
<name>A0A7R9BXU9_9CRUS</name>
<sequence>MIQSFVARMRMVTSQAAICVLSVADGTVRAEHTEPGPPIKSSTQKTPMFRTSFPPHVTNIFHACANQSTLCHSTCVGRCVKGNIPVMTSLLHLFRQSPVITTSLAGCFVPIFGTVLADGFADSAAVQATTVAESGGQKILKIMTGRQLPFYGDPETLHDWVYVVPDTQTTEKSFRKMRRVMSPMILWWNNAQRRPYSVYLSISSSKDI</sequence>
<keyword evidence="2" id="KW-1185">Reference proteome</keyword>
<dbReference type="AlphaFoldDB" id="A0A7R9BXU9"/>
<dbReference type="EMBL" id="CAJPEX010005668">
    <property type="protein sequence ID" value="CAG0923732.1"/>
    <property type="molecule type" value="Genomic_DNA"/>
</dbReference>
<reference evidence="1" key="1">
    <citation type="submission" date="2020-11" db="EMBL/GenBank/DDBJ databases">
        <authorList>
            <person name="Tran Van P."/>
        </authorList>
    </citation>
    <scope>NUCLEOTIDE SEQUENCE</scope>
</reference>
<protein>
    <submittedName>
        <fullName evidence="1">Uncharacterized protein</fullName>
    </submittedName>
</protein>